<comment type="caution">
    <text evidence="2">The sequence shown here is derived from an EMBL/GenBank/DDBJ whole genome shotgun (WGS) entry which is preliminary data.</text>
</comment>
<feature type="compositionally biased region" description="Polar residues" evidence="1">
    <location>
        <begin position="125"/>
        <end position="134"/>
    </location>
</feature>
<protein>
    <submittedName>
        <fullName evidence="2">Uncharacterized protein</fullName>
    </submittedName>
</protein>
<keyword evidence="3" id="KW-1185">Reference proteome</keyword>
<dbReference type="EMBL" id="JARJCW010000100">
    <property type="protein sequence ID" value="KAJ7194232.1"/>
    <property type="molecule type" value="Genomic_DNA"/>
</dbReference>
<feature type="region of interest" description="Disordered" evidence="1">
    <location>
        <begin position="283"/>
        <end position="305"/>
    </location>
</feature>
<dbReference type="Proteomes" id="UP001219525">
    <property type="component" value="Unassembled WGS sequence"/>
</dbReference>
<name>A0AAD6UV21_9AGAR</name>
<proteinExistence type="predicted"/>
<accession>A0AAD6UV21</accession>
<evidence type="ECO:0000313" key="2">
    <source>
        <dbReference type="EMBL" id="KAJ7194232.1"/>
    </source>
</evidence>
<feature type="region of interest" description="Disordered" evidence="1">
    <location>
        <begin position="123"/>
        <end position="150"/>
    </location>
</feature>
<sequence>MACIHVDLLRGQQIFAANLSSMIDLLRVVVTISLDVAVAIHSNSLVELEGARLCTARVVTTLRVSQIQLDRKSLHFGMRPPYIPSTRLHVTAPISGDADAKRDATNGLVGKVPLKIAGPPPSIPLSLSAQSQPKPATDVSLKPGAGPDRGLPPNPVTLPAYILCNAPSAAASAVSVPISVLSLRTADLPQRLSKFLFLLARSASPVSAAARRLRRDLPPPFPATDLLAHGAVIHLPVRTTRVMPSPNGPAFVNASTRGFMMWSILTAGADTLVRARPSAIQASGSTTPLLNRGSDVMRHAGLRRR</sequence>
<reference evidence="2" key="1">
    <citation type="submission" date="2023-03" db="EMBL/GenBank/DDBJ databases">
        <title>Massive genome expansion in bonnet fungi (Mycena s.s.) driven by repeated elements and novel gene families across ecological guilds.</title>
        <authorList>
            <consortium name="Lawrence Berkeley National Laboratory"/>
            <person name="Harder C.B."/>
            <person name="Miyauchi S."/>
            <person name="Viragh M."/>
            <person name="Kuo A."/>
            <person name="Thoen E."/>
            <person name="Andreopoulos B."/>
            <person name="Lu D."/>
            <person name="Skrede I."/>
            <person name="Drula E."/>
            <person name="Henrissat B."/>
            <person name="Morin E."/>
            <person name="Kohler A."/>
            <person name="Barry K."/>
            <person name="LaButti K."/>
            <person name="Morin E."/>
            <person name="Salamov A."/>
            <person name="Lipzen A."/>
            <person name="Mereny Z."/>
            <person name="Hegedus B."/>
            <person name="Baldrian P."/>
            <person name="Stursova M."/>
            <person name="Weitz H."/>
            <person name="Taylor A."/>
            <person name="Grigoriev I.V."/>
            <person name="Nagy L.G."/>
            <person name="Martin F."/>
            <person name="Kauserud H."/>
        </authorList>
    </citation>
    <scope>NUCLEOTIDE SEQUENCE</scope>
    <source>
        <strain evidence="2">9144</strain>
    </source>
</reference>
<dbReference type="AlphaFoldDB" id="A0AAD6UV21"/>
<gene>
    <name evidence="2" type="ORF">GGX14DRAFT_586823</name>
</gene>
<organism evidence="2 3">
    <name type="scientific">Mycena pura</name>
    <dbReference type="NCBI Taxonomy" id="153505"/>
    <lineage>
        <taxon>Eukaryota</taxon>
        <taxon>Fungi</taxon>
        <taxon>Dikarya</taxon>
        <taxon>Basidiomycota</taxon>
        <taxon>Agaricomycotina</taxon>
        <taxon>Agaricomycetes</taxon>
        <taxon>Agaricomycetidae</taxon>
        <taxon>Agaricales</taxon>
        <taxon>Marasmiineae</taxon>
        <taxon>Mycenaceae</taxon>
        <taxon>Mycena</taxon>
    </lineage>
</organism>
<evidence type="ECO:0000256" key="1">
    <source>
        <dbReference type="SAM" id="MobiDB-lite"/>
    </source>
</evidence>
<evidence type="ECO:0000313" key="3">
    <source>
        <dbReference type="Proteomes" id="UP001219525"/>
    </source>
</evidence>